<keyword evidence="1" id="KW-0472">Membrane</keyword>
<name>A0A6G9AGP9_9BACT</name>
<gene>
    <name evidence="2" type="ORF">G8759_02140</name>
</gene>
<dbReference type="AlphaFoldDB" id="A0A6G9AGP9"/>
<dbReference type="RefSeq" id="WP_167204776.1">
    <property type="nucleotide sequence ID" value="NZ_CP050063.1"/>
</dbReference>
<feature type="transmembrane region" description="Helical" evidence="1">
    <location>
        <begin position="113"/>
        <end position="135"/>
    </location>
</feature>
<evidence type="ECO:0000313" key="3">
    <source>
        <dbReference type="Proteomes" id="UP000501802"/>
    </source>
</evidence>
<feature type="transmembrane region" description="Helical" evidence="1">
    <location>
        <begin position="42"/>
        <end position="72"/>
    </location>
</feature>
<keyword evidence="1" id="KW-1133">Transmembrane helix</keyword>
<protein>
    <submittedName>
        <fullName evidence="2">Uncharacterized protein</fullName>
    </submittedName>
</protein>
<reference evidence="2 3" key="1">
    <citation type="submission" date="2020-03" db="EMBL/GenBank/DDBJ databases">
        <authorList>
            <person name="Kim M.K."/>
        </authorList>
    </citation>
    <scope>NUCLEOTIDE SEQUENCE [LARGE SCALE GENOMIC DNA]</scope>
    <source>
        <strain evidence="2 3">BT328</strain>
    </source>
</reference>
<organism evidence="2 3">
    <name type="scientific">Spirosoma aureum</name>
    <dbReference type="NCBI Taxonomy" id="2692134"/>
    <lineage>
        <taxon>Bacteria</taxon>
        <taxon>Pseudomonadati</taxon>
        <taxon>Bacteroidota</taxon>
        <taxon>Cytophagia</taxon>
        <taxon>Cytophagales</taxon>
        <taxon>Cytophagaceae</taxon>
        <taxon>Spirosoma</taxon>
    </lineage>
</organism>
<dbReference type="Proteomes" id="UP000501802">
    <property type="component" value="Chromosome"/>
</dbReference>
<feature type="transmembrane region" description="Helical" evidence="1">
    <location>
        <begin position="12"/>
        <end position="30"/>
    </location>
</feature>
<proteinExistence type="predicted"/>
<feature type="transmembrane region" description="Helical" evidence="1">
    <location>
        <begin position="79"/>
        <end position="101"/>
    </location>
</feature>
<dbReference type="KEGG" id="spib:G8759_02140"/>
<evidence type="ECO:0000256" key="1">
    <source>
        <dbReference type="SAM" id="Phobius"/>
    </source>
</evidence>
<sequence length="140" mass="16042">MKTQRTIGFVKSGLSTKMLLLFCLITYLGIHEYDGKWNLPILAWQVIGLMAGSPFIKILSGFVILCWLYLWVMLLKERIVFNTGLVVVFACLYALALFYAYDQIEVYSTLGHLNVNFLLYALPFALFTASTALLFRRLKQ</sequence>
<keyword evidence="3" id="KW-1185">Reference proteome</keyword>
<keyword evidence="1" id="KW-0812">Transmembrane</keyword>
<dbReference type="EMBL" id="CP050063">
    <property type="protein sequence ID" value="QIP11514.1"/>
    <property type="molecule type" value="Genomic_DNA"/>
</dbReference>
<accession>A0A6G9AGP9</accession>
<evidence type="ECO:0000313" key="2">
    <source>
        <dbReference type="EMBL" id="QIP11514.1"/>
    </source>
</evidence>